<dbReference type="GO" id="GO:0046872">
    <property type="term" value="F:metal ion binding"/>
    <property type="evidence" value="ECO:0007669"/>
    <property type="project" value="UniProtKB-KW"/>
</dbReference>
<dbReference type="AlphaFoldDB" id="A0A4Y6PNM4"/>
<dbReference type="Proteomes" id="UP000315995">
    <property type="component" value="Chromosome"/>
</dbReference>
<dbReference type="InterPro" id="IPR009056">
    <property type="entry name" value="Cyt_c-like_dom"/>
</dbReference>
<feature type="signal peptide" evidence="6">
    <location>
        <begin position="1"/>
        <end position="24"/>
    </location>
</feature>
<keyword evidence="2 4" id="KW-0479">Metal-binding</keyword>
<proteinExistence type="predicted"/>
<protein>
    <submittedName>
        <fullName evidence="8">Cytochrome c</fullName>
    </submittedName>
</protein>
<dbReference type="OrthoDB" id="9773456at2"/>
<evidence type="ECO:0000256" key="6">
    <source>
        <dbReference type="SAM" id="SignalP"/>
    </source>
</evidence>
<feature type="region of interest" description="Disordered" evidence="5">
    <location>
        <begin position="40"/>
        <end position="75"/>
    </location>
</feature>
<evidence type="ECO:0000313" key="9">
    <source>
        <dbReference type="Proteomes" id="UP000315995"/>
    </source>
</evidence>
<dbReference type="InterPro" id="IPR036909">
    <property type="entry name" value="Cyt_c-like_dom_sf"/>
</dbReference>
<dbReference type="PANTHER" id="PTHR40394:SF2">
    <property type="entry name" value="QUINOL:CYTOCHROME C OXIDOREDUCTASE MEMBRANE PROTEIN"/>
    <property type="match status" value="1"/>
</dbReference>
<name>A0A4Y6PNM4_PERCE</name>
<evidence type="ECO:0000256" key="3">
    <source>
        <dbReference type="ARBA" id="ARBA00023004"/>
    </source>
</evidence>
<keyword evidence="3 4" id="KW-0408">Iron</keyword>
<evidence type="ECO:0000256" key="1">
    <source>
        <dbReference type="ARBA" id="ARBA00022617"/>
    </source>
</evidence>
<dbReference type="PANTHER" id="PTHR40394">
    <property type="entry name" value="LIPOPROTEIN-RELATED"/>
    <property type="match status" value="1"/>
</dbReference>
<feature type="domain" description="Cytochrome c" evidence="7">
    <location>
        <begin position="106"/>
        <end position="192"/>
    </location>
</feature>
<dbReference type="SUPFAM" id="SSF46626">
    <property type="entry name" value="Cytochrome c"/>
    <property type="match status" value="1"/>
</dbReference>
<dbReference type="RefSeq" id="WP_141196347.1">
    <property type="nucleotide sequence ID" value="NZ_CP041186.1"/>
</dbReference>
<evidence type="ECO:0000256" key="5">
    <source>
        <dbReference type="SAM" id="MobiDB-lite"/>
    </source>
</evidence>
<evidence type="ECO:0000256" key="2">
    <source>
        <dbReference type="ARBA" id="ARBA00022723"/>
    </source>
</evidence>
<accession>A0A5B8Y0I2</accession>
<organism evidence="8 9">
    <name type="scientific">Persicimonas caeni</name>
    <dbReference type="NCBI Taxonomy" id="2292766"/>
    <lineage>
        <taxon>Bacteria</taxon>
        <taxon>Deltaproteobacteria</taxon>
        <taxon>Bradymonadales</taxon>
        <taxon>Bradymonadaceae</taxon>
        <taxon>Persicimonas</taxon>
    </lineage>
</organism>
<evidence type="ECO:0000313" key="8">
    <source>
        <dbReference type="EMBL" id="QDG49850.1"/>
    </source>
</evidence>
<evidence type="ECO:0000256" key="4">
    <source>
        <dbReference type="PROSITE-ProRule" id="PRU00433"/>
    </source>
</evidence>
<feature type="chain" id="PRO_5030106136" evidence="6">
    <location>
        <begin position="25"/>
        <end position="208"/>
    </location>
</feature>
<dbReference type="Pfam" id="PF13442">
    <property type="entry name" value="Cytochrome_CBB3"/>
    <property type="match status" value="1"/>
</dbReference>
<keyword evidence="1 4" id="KW-0349">Heme</keyword>
<dbReference type="EMBL" id="CP041186">
    <property type="protein sequence ID" value="QDG49850.1"/>
    <property type="molecule type" value="Genomic_DNA"/>
</dbReference>
<dbReference type="PROSITE" id="PS51007">
    <property type="entry name" value="CYTC"/>
    <property type="match status" value="1"/>
</dbReference>
<feature type="compositionally biased region" description="Basic and acidic residues" evidence="5">
    <location>
        <begin position="52"/>
        <end position="61"/>
    </location>
</feature>
<evidence type="ECO:0000259" key="7">
    <source>
        <dbReference type="PROSITE" id="PS51007"/>
    </source>
</evidence>
<dbReference type="Gene3D" id="1.10.760.10">
    <property type="entry name" value="Cytochrome c-like domain"/>
    <property type="match status" value="1"/>
</dbReference>
<gene>
    <name evidence="8" type="ORF">FIV42_03575</name>
</gene>
<dbReference type="PROSITE" id="PS51257">
    <property type="entry name" value="PROKAR_LIPOPROTEIN"/>
    <property type="match status" value="1"/>
</dbReference>
<dbReference type="GO" id="GO:0009055">
    <property type="term" value="F:electron transfer activity"/>
    <property type="evidence" value="ECO:0007669"/>
    <property type="project" value="InterPro"/>
</dbReference>
<accession>A0A4Y6PNM4</accession>
<dbReference type="GO" id="GO:0020037">
    <property type="term" value="F:heme binding"/>
    <property type="evidence" value="ECO:0007669"/>
    <property type="project" value="InterPro"/>
</dbReference>
<keyword evidence="9" id="KW-1185">Reference proteome</keyword>
<keyword evidence="6" id="KW-0732">Signal</keyword>
<sequence>MRNASKKTLTVRAAVVLSACALLSACVEVGIPADGDKPWGELNPIQGMHSTPDYRDQEAQPRYDGQPPGMRTPPPETAPVSYRPFAYHDAPDEAAQLQNPVPINDETLRYGKLSYDTTCVVCHGEKGQGQGYVVGEQKYPLPPSLTTQRARNMTDGQIYYIITHGQARMWSYKSQLYPIERWAVVNYVRALQRADYPEPQDQQLLSEK</sequence>
<reference evidence="8 9" key="1">
    <citation type="submission" date="2019-06" db="EMBL/GenBank/DDBJ databases">
        <title>Persicimonas caeni gen. nov., sp. nov., a predatory bacterium isolated from solar saltern.</title>
        <authorList>
            <person name="Wang S."/>
        </authorList>
    </citation>
    <scope>NUCLEOTIDE SEQUENCE [LARGE SCALE GENOMIC DNA]</scope>
    <source>
        <strain evidence="8 9">YN101</strain>
    </source>
</reference>